<proteinExistence type="predicted"/>
<reference evidence="1 2" key="1">
    <citation type="submission" date="2024-06" db="EMBL/GenBank/DDBJ databases">
        <title>Genomic Encyclopedia of Type Strains, Phase IV (KMG-IV): sequencing the most valuable type-strain genomes for metagenomic binning, comparative biology and taxonomic classification.</title>
        <authorList>
            <person name="Goeker M."/>
        </authorList>
    </citation>
    <scope>NUCLEOTIDE SEQUENCE [LARGE SCALE GENOMIC DNA]</scope>
    <source>
        <strain evidence="1 2">DSM 105042</strain>
    </source>
</reference>
<comment type="caution">
    <text evidence="1">The sequence shown here is derived from an EMBL/GenBank/DDBJ whole genome shotgun (WGS) entry which is preliminary data.</text>
</comment>
<keyword evidence="2" id="KW-1185">Reference proteome</keyword>
<evidence type="ECO:0000313" key="1">
    <source>
        <dbReference type="EMBL" id="MET3584354.1"/>
    </source>
</evidence>
<name>A0ABV2H1E5_9HYPH</name>
<sequence>MNLKTSARRVAFQNAFMLPGMDKAHAPGEFDVHVVEEPLNVMWEGYHRKSTLMVTSRKPLRLPKPPSMRLWLTIANLPSALPPQHDGSTRSGQLPQPMGTNHMNNLQQFSSSSNGDRWFLLTEEVTQQAFVLHKANEPSGGHQTQMPVADFLNQKPFGPEREALINILGVGDDTADAAQDSYTSSSL</sequence>
<protein>
    <submittedName>
        <fullName evidence="1">Uncharacterized protein</fullName>
    </submittedName>
</protein>
<organism evidence="1 2">
    <name type="scientific">Pseudorhizobium tarimense</name>
    <dbReference type="NCBI Taxonomy" id="1079109"/>
    <lineage>
        <taxon>Bacteria</taxon>
        <taxon>Pseudomonadati</taxon>
        <taxon>Pseudomonadota</taxon>
        <taxon>Alphaproteobacteria</taxon>
        <taxon>Hyphomicrobiales</taxon>
        <taxon>Rhizobiaceae</taxon>
        <taxon>Rhizobium/Agrobacterium group</taxon>
        <taxon>Pseudorhizobium</taxon>
    </lineage>
</organism>
<dbReference type="RefSeq" id="WP_247242363.1">
    <property type="nucleotide sequence ID" value="NZ_JALJRA010000001.1"/>
</dbReference>
<gene>
    <name evidence="1" type="ORF">ABID21_000446</name>
</gene>
<dbReference type="EMBL" id="JBEPLJ010000001">
    <property type="protein sequence ID" value="MET3584354.1"/>
    <property type="molecule type" value="Genomic_DNA"/>
</dbReference>
<dbReference type="Proteomes" id="UP001549031">
    <property type="component" value="Unassembled WGS sequence"/>
</dbReference>
<accession>A0ABV2H1E5</accession>
<evidence type="ECO:0000313" key="2">
    <source>
        <dbReference type="Proteomes" id="UP001549031"/>
    </source>
</evidence>